<dbReference type="HOGENOM" id="CLU_063099_2_2_1"/>
<proteinExistence type="predicted"/>
<accession>V2X669</accession>
<keyword evidence="4" id="KW-1185">Reference proteome</keyword>
<feature type="region of interest" description="Disordered" evidence="1">
    <location>
        <begin position="112"/>
        <end position="177"/>
    </location>
</feature>
<organism evidence="3 4">
    <name type="scientific">Moniliophthora roreri (strain MCA 2997)</name>
    <name type="common">Cocoa frosty pod rot fungus</name>
    <name type="synonym">Crinipellis roreri</name>
    <dbReference type="NCBI Taxonomy" id="1381753"/>
    <lineage>
        <taxon>Eukaryota</taxon>
        <taxon>Fungi</taxon>
        <taxon>Dikarya</taxon>
        <taxon>Basidiomycota</taxon>
        <taxon>Agaricomycotina</taxon>
        <taxon>Agaricomycetes</taxon>
        <taxon>Agaricomycetidae</taxon>
        <taxon>Agaricales</taxon>
        <taxon>Marasmiineae</taxon>
        <taxon>Marasmiaceae</taxon>
        <taxon>Moniliophthora</taxon>
    </lineage>
</organism>
<feature type="chain" id="PRO_5004711226" evidence="2">
    <location>
        <begin position="20"/>
        <end position="199"/>
    </location>
</feature>
<feature type="compositionally biased region" description="Gly residues" evidence="1">
    <location>
        <begin position="119"/>
        <end position="129"/>
    </location>
</feature>
<evidence type="ECO:0000256" key="1">
    <source>
        <dbReference type="SAM" id="MobiDB-lite"/>
    </source>
</evidence>
<dbReference type="STRING" id="1381753.V2X669"/>
<dbReference type="OrthoDB" id="3362246at2759"/>
<dbReference type="PANTHER" id="PTHR37487:SF2">
    <property type="entry name" value="EXPRESSED PROTEIN"/>
    <property type="match status" value="1"/>
</dbReference>
<name>V2X669_MONRO</name>
<feature type="compositionally biased region" description="Low complexity" evidence="1">
    <location>
        <begin position="130"/>
        <end position="177"/>
    </location>
</feature>
<dbReference type="AlphaFoldDB" id="V2X669"/>
<feature type="signal peptide" evidence="2">
    <location>
        <begin position="1"/>
        <end position="19"/>
    </location>
</feature>
<dbReference type="KEGG" id="mrr:Moror_14357"/>
<evidence type="ECO:0000256" key="2">
    <source>
        <dbReference type="SAM" id="SignalP"/>
    </source>
</evidence>
<dbReference type="PANTHER" id="PTHR37487">
    <property type="entry name" value="CHROMOSOME 1, WHOLE GENOME SHOTGUN SEQUENCE"/>
    <property type="match status" value="1"/>
</dbReference>
<keyword evidence="2" id="KW-0732">Signal</keyword>
<evidence type="ECO:0000313" key="4">
    <source>
        <dbReference type="Proteomes" id="UP000017559"/>
    </source>
</evidence>
<evidence type="ECO:0000313" key="3">
    <source>
        <dbReference type="EMBL" id="ESK94633.1"/>
    </source>
</evidence>
<protein>
    <submittedName>
        <fullName evidence="3">Secreted protein</fullName>
    </submittedName>
</protein>
<comment type="caution">
    <text evidence="3">The sequence shown here is derived from an EMBL/GenBank/DDBJ whole genome shotgun (WGS) entry which is preliminary data.</text>
</comment>
<reference evidence="3 4" key="1">
    <citation type="journal article" date="2014" name="BMC Genomics">
        <title>Genome and secretome analysis of the hemibiotrophic fungal pathogen, Moniliophthora roreri, which causes frosty pod rot disease of cacao: mechanisms of the biotrophic and necrotrophic phases.</title>
        <authorList>
            <person name="Meinhardt L.W."/>
            <person name="Costa G.G.L."/>
            <person name="Thomazella D.P.T."/>
            <person name="Teixeira P.J.P.L."/>
            <person name="Carazzolle M.F."/>
            <person name="Schuster S.C."/>
            <person name="Carlson J.E."/>
            <person name="Guiltinan M.J."/>
            <person name="Mieczkowski P."/>
            <person name="Farmer A."/>
            <person name="Ramaraj T."/>
            <person name="Crozier J."/>
            <person name="Davis R.E."/>
            <person name="Shao J."/>
            <person name="Melnick R.L."/>
            <person name="Pereira G.A.G."/>
            <person name="Bailey B.A."/>
        </authorList>
    </citation>
    <scope>NUCLEOTIDE SEQUENCE [LARGE SCALE GENOMIC DNA]</scope>
    <source>
        <strain evidence="3 4">MCA 2997</strain>
    </source>
</reference>
<dbReference type="Proteomes" id="UP000017559">
    <property type="component" value="Unassembled WGS sequence"/>
</dbReference>
<gene>
    <name evidence="3" type="ORF">Moror_14357</name>
</gene>
<sequence length="199" mass="19163">MKAIAIPLAALSLLAGALAQVTLNTPSNPVVCQPLQLTWTGGQAPYFISVQDGNNPSGPALFQFPEQNGTALTWEVNYQAGTSIGFLLRDSNGATSQTAAVTVQPGISTSCVGQSPSISGGGANTGGTGQPTNTGAGSTAAPTGGSAGSTPTTSGGSNRPTTTSSQTSGPANTSNAASATGAQMGAAGLIGAALLALLA</sequence>
<dbReference type="EMBL" id="AWSO01000125">
    <property type="protein sequence ID" value="ESK94633.1"/>
    <property type="molecule type" value="Genomic_DNA"/>
</dbReference>